<feature type="compositionally biased region" description="Low complexity" evidence="15">
    <location>
        <begin position="94"/>
        <end position="109"/>
    </location>
</feature>
<feature type="domain" description="Amino acid transporter transmembrane" evidence="17">
    <location>
        <begin position="346"/>
        <end position="764"/>
    </location>
</feature>
<dbReference type="GO" id="GO:0046872">
    <property type="term" value="F:metal ion binding"/>
    <property type="evidence" value="ECO:0007669"/>
    <property type="project" value="UniProtKB-KW"/>
</dbReference>
<sequence length="766" mass="82419">MPDDRSPLLPSSSEHPSAASSSSSASSTGSSSRRGQQKQQKQQKQQQQSRRRLQPQPREASDAQNSDDDDDEDAAEPTDGLLVNNPYYSIQGASQPSEVVSSSTVSSSSRAGLMHGDRDQQQQRTASSAASSGATTTTTTTSTTTAAAAASSSSLQVGDETRSAAAAAALSRHSPTPQTTGSLLGPHSAGAGPHYGATGTTTSNAATGSSSSALAGKSKHGHSRHPSTSSDTSAGLPRVASAHSLTGTGRDHSPSNAALSTSSSDPHLLSTHSITSKSGERRPLNYTPTSSPTPASAMYSRYKYYNKLAPAEVETLRIPNHVLPPNLFILSAIGGKASKPSQSSLVTILSIWNTMIGTSMLSMPWAIQQAGFSLAIITMIAMALITLYTCTLVVRHGNGGFGPKGEEVELPEVAQQFLGRKGFYVAITFALVTYVGAQIVYWVLMSGFLFATVDYIHGTMHCLTLNFDEWRSHGRCWKQTLYTDHGNSNSSSTSSDTFSEYWNNTYAPLYLVVLLFPLCSFKSLTFFTKFNSFGVVSIAYIIFFVLYKGAESGVHFDHVKEFDGHFISLAGVLTLSFFMHNGSLSIVRNNRNPANNVRDLSIAYGLVAMTYAVVGFIFFITFDGDKDKITSNLLENFQKSDVMALVARCFLLFQMITVFPLLMYIVRFQFMNSFFGSPYPSFFKVTVLNAVITAACVTMAIVYPNIGDIIRFTGAFSGLALVFALPCLIHLEALRRANKLTRTQLVLHWGLIVLGAGNLIGQFAVL</sequence>
<dbReference type="PhylomeDB" id="A0A0D2ULR5"/>
<dbReference type="OrthoDB" id="294730at2759"/>
<feature type="compositionally biased region" description="Polar residues" evidence="15">
    <location>
        <begin position="173"/>
        <end position="182"/>
    </location>
</feature>
<evidence type="ECO:0000256" key="9">
    <source>
        <dbReference type="ARBA" id="ARBA00023053"/>
    </source>
</evidence>
<feature type="transmembrane region" description="Helical" evidence="16">
    <location>
        <begin position="712"/>
        <end position="734"/>
    </location>
</feature>
<feature type="transmembrane region" description="Helical" evidence="16">
    <location>
        <begin position="501"/>
        <end position="521"/>
    </location>
</feature>
<evidence type="ECO:0000313" key="19">
    <source>
        <dbReference type="Proteomes" id="UP000008743"/>
    </source>
</evidence>
<dbReference type="Pfam" id="PF01490">
    <property type="entry name" value="Aa_trans"/>
    <property type="match status" value="1"/>
</dbReference>
<keyword evidence="5" id="KW-0479">Metal-binding</keyword>
<accession>A0A0D2ULR5</accession>
<feature type="transmembrane region" description="Helical" evidence="16">
    <location>
        <begin position="562"/>
        <end position="579"/>
    </location>
</feature>
<organism evidence="18 19">
    <name type="scientific">Capsaspora owczarzaki (strain ATCC 30864)</name>
    <dbReference type="NCBI Taxonomy" id="595528"/>
    <lineage>
        <taxon>Eukaryota</taxon>
        <taxon>Filasterea</taxon>
        <taxon>Capsaspora</taxon>
    </lineage>
</organism>
<feature type="compositionally biased region" description="Low complexity" evidence="15">
    <location>
        <begin position="7"/>
        <end position="64"/>
    </location>
</feature>
<keyword evidence="6" id="KW-0967">Endosome</keyword>
<keyword evidence="3" id="KW-0813">Transport</keyword>
<evidence type="ECO:0000256" key="10">
    <source>
        <dbReference type="ARBA" id="ARBA00023136"/>
    </source>
</evidence>
<dbReference type="InterPro" id="IPR013057">
    <property type="entry name" value="AA_transpt_TM"/>
</dbReference>
<evidence type="ECO:0000256" key="16">
    <source>
        <dbReference type="SAM" id="Phobius"/>
    </source>
</evidence>
<feature type="compositionally biased region" description="Low complexity" evidence="15">
    <location>
        <begin position="254"/>
        <end position="264"/>
    </location>
</feature>
<keyword evidence="4 16" id="KW-0812">Transmembrane</keyword>
<dbReference type="Proteomes" id="UP000008743">
    <property type="component" value="Unassembled WGS sequence"/>
</dbReference>
<keyword evidence="19" id="KW-1185">Reference proteome</keyword>
<dbReference type="GO" id="GO:0031902">
    <property type="term" value="C:late endosome membrane"/>
    <property type="evidence" value="ECO:0007669"/>
    <property type="project" value="UniProtKB-SubCell"/>
</dbReference>
<evidence type="ECO:0000256" key="1">
    <source>
        <dbReference type="ARBA" id="ARBA00004107"/>
    </source>
</evidence>
<evidence type="ECO:0000256" key="6">
    <source>
        <dbReference type="ARBA" id="ARBA00022753"/>
    </source>
</evidence>
<evidence type="ECO:0000256" key="4">
    <source>
        <dbReference type="ARBA" id="ARBA00022692"/>
    </source>
</evidence>
<dbReference type="GO" id="GO:0015179">
    <property type="term" value="F:L-amino acid transmembrane transporter activity"/>
    <property type="evidence" value="ECO:0007669"/>
    <property type="project" value="TreeGrafter"/>
</dbReference>
<evidence type="ECO:0000313" key="18">
    <source>
        <dbReference type="EMBL" id="KJE96036.1"/>
    </source>
</evidence>
<evidence type="ECO:0000256" key="13">
    <source>
        <dbReference type="ARBA" id="ARBA00023228"/>
    </source>
</evidence>
<evidence type="ECO:0000256" key="5">
    <source>
        <dbReference type="ARBA" id="ARBA00022723"/>
    </source>
</evidence>
<name>A0A0D2ULR5_CAPO3</name>
<keyword evidence="7" id="KW-0029">Amino-acid transport</keyword>
<evidence type="ECO:0000256" key="12">
    <source>
        <dbReference type="ARBA" id="ARBA00023180"/>
    </source>
</evidence>
<keyword evidence="13" id="KW-0458">Lysosome</keyword>
<feature type="compositionally biased region" description="Low complexity" evidence="15">
    <location>
        <begin position="196"/>
        <end position="216"/>
    </location>
</feature>
<evidence type="ECO:0000256" key="11">
    <source>
        <dbReference type="ARBA" id="ARBA00023157"/>
    </source>
</evidence>
<dbReference type="InParanoid" id="A0A0D2ULR5"/>
<comment type="similarity">
    <text evidence="14">Belongs to the amino acid/polyamine transporter 2 family. SLC38A9 subfamily.</text>
</comment>
<feature type="transmembrane region" description="Helical" evidence="16">
    <location>
        <begin position="642"/>
        <end position="666"/>
    </location>
</feature>
<keyword evidence="10 16" id="KW-0472">Membrane</keyword>
<keyword evidence="8 16" id="KW-1133">Transmembrane helix</keyword>
<dbReference type="GO" id="GO:0005765">
    <property type="term" value="C:lysosomal membrane"/>
    <property type="evidence" value="ECO:0007669"/>
    <property type="project" value="UniProtKB-SubCell"/>
</dbReference>
<evidence type="ECO:0000256" key="2">
    <source>
        <dbReference type="ARBA" id="ARBA00004155"/>
    </source>
</evidence>
<feature type="transmembrane region" description="Helical" evidence="16">
    <location>
        <begin position="372"/>
        <end position="394"/>
    </location>
</feature>
<evidence type="ECO:0000259" key="17">
    <source>
        <dbReference type="Pfam" id="PF01490"/>
    </source>
</evidence>
<keyword evidence="9" id="KW-0915">Sodium</keyword>
<feature type="transmembrane region" description="Helical" evidence="16">
    <location>
        <begin position="746"/>
        <end position="765"/>
    </location>
</feature>
<dbReference type="AlphaFoldDB" id="A0A0D2ULR5"/>
<keyword evidence="11" id="KW-1015">Disulfide bond</keyword>
<evidence type="ECO:0000256" key="3">
    <source>
        <dbReference type="ARBA" id="ARBA00022448"/>
    </source>
</evidence>
<proteinExistence type="inferred from homology"/>
<comment type="subcellular location">
    <subcellularLocation>
        <location evidence="1">Late endosome membrane</location>
        <topology evidence="1">Multi-pass membrane protein</topology>
    </subcellularLocation>
    <subcellularLocation>
        <location evidence="2">Lysosome membrane</location>
        <topology evidence="2">Multi-pass membrane protein</topology>
    </subcellularLocation>
</comment>
<evidence type="ECO:0000256" key="15">
    <source>
        <dbReference type="SAM" id="MobiDB-lite"/>
    </source>
</evidence>
<keyword evidence="12" id="KW-0325">Glycoprotein</keyword>
<dbReference type="EMBL" id="KE346370">
    <property type="protein sequence ID" value="KJE96036.1"/>
    <property type="molecule type" value="Genomic_DNA"/>
</dbReference>
<dbReference type="PANTHER" id="PTHR22950:SF244">
    <property type="entry name" value="NEUTRAL AMINO ACID TRANSPORTER 9"/>
    <property type="match status" value="1"/>
</dbReference>
<evidence type="ECO:0000256" key="14">
    <source>
        <dbReference type="ARBA" id="ARBA00038442"/>
    </source>
</evidence>
<dbReference type="PANTHER" id="PTHR22950">
    <property type="entry name" value="AMINO ACID TRANSPORTER"/>
    <property type="match status" value="1"/>
</dbReference>
<feature type="transmembrane region" description="Helical" evidence="16">
    <location>
        <begin position="600"/>
        <end position="622"/>
    </location>
</feature>
<dbReference type="eggNOG" id="KOG1305">
    <property type="taxonomic scope" value="Eukaryota"/>
</dbReference>
<feature type="compositionally biased region" description="Low complexity" evidence="15">
    <location>
        <begin position="125"/>
        <end position="154"/>
    </location>
</feature>
<feature type="compositionally biased region" description="Acidic residues" evidence="15">
    <location>
        <begin position="65"/>
        <end position="76"/>
    </location>
</feature>
<protein>
    <submittedName>
        <fullName evidence="18">Solute carrier family 38</fullName>
    </submittedName>
</protein>
<evidence type="ECO:0000256" key="7">
    <source>
        <dbReference type="ARBA" id="ARBA00022970"/>
    </source>
</evidence>
<feature type="transmembrane region" description="Helical" evidence="16">
    <location>
        <begin position="423"/>
        <end position="444"/>
    </location>
</feature>
<feature type="transmembrane region" description="Helical" evidence="16">
    <location>
        <begin position="533"/>
        <end position="550"/>
    </location>
</feature>
<dbReference type="STRING" id="595528.A0A0D2ULR5"/>
<evidence type="ECO:0000256" key="8">
    <source>
        <dbReference type="ARBA" id="ARBA00022989"/>
    </source>
</evidence>
<gene>
    <name evidence="18" type="ORF">CAOG_006408</name>
</gene>
<reference evidence="19" key="1">
    <citation type="submission" date="2011-02" db="EMBL/GenBank/DDBJ databases">
        <title>The Genome Sequence of Capsaspora owczarzaki ATCC 30864.</title>
        <authorList>
            <person name="Russ C."/>
            <person name="Cuomo C."/>
            <person name="Burger G."/>
            <person name="Gray M.W."/>
            <person name="Holland P.W.H."/>
            <person name="King N."/>
            <person name="Lang F.B.F."/>
            <person name="Roger A.J."/>
            <person name="Ruiz-Trillo I."/>
            <person name="Young S.K."/>
            <person name="Zeng Q."/>
            <person name="Gargeya S."/>
            <person name="Alvarado L."/>
            <person name="Berlin A."/>
            <person name="Chapman S.B."/>
            <person name="Chen Z."/>
            <person name="Freedman E."/>
            <person name="Gellesch M."/>
            <person name="Goldberg J."/>
            <person name="Griggs A."/>
            <person name="Gujja S."/>
            <person name="Heilman E."/>
            <person name="Heiman D."/>
            <person name="Howarth C."/>
            <person name="Mehta T."/>
            <person name="Neiman D."/>
            <person name="Pearson M."/>
            <person name="Roberts A."/>
            <person name="Saif S."/>
            <person name="Shea T."/>
            <person name="Shenoy N."/>
            <person name="Sisk P."/>
            <person name="Stolte C."/>
            <person name="Sykes S."/>
            <person name="White J."/>
            <person name="Yandava C."/>
            <person name="Haas B."/>
            <person name="Nusbaum C."/>
            <person name="Birren B."/>
        </authorList>
    </citation>
    <scope>NUCLEOTIDE SEQUENCE</scope>
    <source>
        <strain evidence="19">ATCC 30864</strain>
    </source>
</reference>
<feature type="transmembrane region" description="Helical" evidence="16">
    <location>
        <begin position="687"/>
        <end position="706"/>
    </location>
</feature>
<feature type="region of interest" description="Disordered" evidence="15">
    <location>
        <begin position="1"/>
        <end position="292"/>
    </location>
</feature>